<dbReference type="Proteomes" id="UP000198670">
    <property type="component" value="Unassembled WGS sequence"/>
</dbReference>
<dbReference type="EMBL" id="FOQO01000004">
    <property type="protein sequence ID" value="SFI45784.1"/>
    <property type="molecule type" value="Genomic_DNA"/>
</dbReference>
<dbReference type="SUPFAM" id="SSF54001">
    <property type="entry name" value="Cysteine proteinases"/>
    <property type="match status" value="1"/>
</dbReference>
<evidence type="ECO:0000313" key="3">
    <source>
        <dbReference type="EMBL" id="SFI45784.1"/>
    </source>
</evidence>
<organism evidence="3 4">
    <name type="scientific">Parapedobacter indicus</name>
    <dbReference type="NCBI Taxonomy" id="1477437"/>
    <lineage>
        <taxon>Bacteria</taxon>
        <taxon>Pseudomonadati</taxon>
        <taxon>Bacteroidota</taxon>
        <taxon>Sphingobacteriia</taxon>
        <taxon>Sphingobacteriales</taxon>
        <taxon>Sphingobacteriaceae</taxon>
        <taxon>Parapedobacter</taxon>
    </lineage>
</organism>
<gene>
    <name evidence="3" type="ORF">SAMN05444682_10437</name>
</gene>
<keyword evidence="4" id="KW-1185">Reference proteome</keyword>
<reference evidence="3 4" key="1">
    <citation type="submission" date="2016-10" db="EMBL/GenBank/DDBJ databases">
        <authorList>
            <person name="de Groot N.N."/>
        </authorList>
    </citation>
    <scope>NUCLEOTIDE SEQUENCE [LARGE SCALE GENOMIC DNA]</scope>
    <source>
        <strain evidence="3 4">RK1</strain>
    </source>
</reference>
<dbReference type="STRING" id="1477437.SAMN05444682_10437"/>
<evidence type="ECO:0000256" key="1">
    <source>
        <dbReference type="SAM" id="SignalP"/>
    </source>
</evidence>
<evidence type="ECO:0000313" key="4">
    <source>
        <dbReference type="Proteomes" id="UP000198670"/>
    </source>
</evidence>
<dbReference type="Gene3D" id="2.60.40.3140">
    <property type="match status" value="1"/>
</dbReference>
<proteinExistence type="predicted"/>
<dbReference type="Gene3D" id="2.60.120.1130">
    <property type="match status" value="1"/>
</dbReference>
<dbReference type="Gene3D" id="3.10.620.30">
    <property type="match status" value="1"/>
</dbReference>
<dbReference type="RefSeq" id="WP_090626314.1">
    <property type="nucleotide sequence ID" value="NZ_FOQO01000004.1"/>
</dbReference>
<sequence>MLKSYLAFISFVLLPWCLVAQDFAFGSITPEDNKLVKNDLDSFSNAAVLNEYGKAYMAYNDTRGYTELIVDYHVRIKLFNRDGYRYADIELPTYRDESGGRTDALLEIKAVTINIVDGRIVSIPLDKARIYKENVSKYVTHTKFTFPDLQDGSIIEYSYRLVSPYIFNFKTWQFQDDIPKINSQFEAIIPGMYTYNVTLRGPYKLTTQDAKLDRGAFRIAGRDIDCSHMTYGMQHIPAFVSEDYMTAASNFKSAIYFELSDVYRLNGANLKITKEWRNVDRELATDASFGSQMKRDNVFKSLLPEILKGAADDLGKAKALYRYIQQHIKWNRYLGKYSENGIKEALEERSGNIGDINLALIAGLSAAGLDAEAVILSTRDNGLVNDVHPVLTNFNYVVAKVNIGDSYYLLDATDPLLPFGLLPLHCINGKARVINLKKPSYWIALTSSQKSIVRYTLMAELFPNGMLKGRLLIQSLGYAAHRKRRELAEYTTVEEYMEHRNEQLIGFDMLAGEIDGREDVDVPLTERYEVEMKLYDSLASETVFFNPFFLNRIGKNPFNLDERTYPVDIGAVREDRVVMTIKLPHGYVLKSKPDDSNLTLEDNGGRYVTQTQLVGDTFSFSQLLTLNHTTYPPESYFALKELFGRIIRQEKIDVMLSKTNGK</sequence>
<feature type="signal peptide" evidence="1">
    <location>
        <begin position="1"/>
        <end position="20"/>
    </location>
</feature>
<feature type="chain" id="PRO_5011447249" evidence="1">
    <location>
        <begin position="21"/>
        <end position="662"/>
    </location>
</feature>
<feature type="domain" description="Transglutaminase-like" evidence="2">
    <location>
        <begin position="301"/>
        <end position="388"/>
    </location>
</feature>
<keyword evidence="1" id="KW-0732">Signal</keyword>
<evidence type="ECO:0000259" key="2">
    <source>
        <dbReference type="Pfam" id="PF01841"/>
    </source>
</evidence>
<dbReference type="Pfam" id="PF01841">
    <property type="entry name" value="Transglut_core"/>
    <property type="match status" value="1"/>
</dbReference>
<dbReference type="OrthoDB" id="98874at2"/>
<protein>
    <submittedName>
        <fullName evidence="3">Transglutaminase-like superfamily protein</fullName>
    </submittedName>
</protein>
<dbReference type="AlphaFoldDB" id="A0A1I3ICS3"/>
<dbReference type="InterPro" id="IPR038765">
    <property type="entry name" value="Papain-like_cys_pep_sf"/>
</dbReference>
<dbReference type="InterPro" id="IPR002931">
    <property type="entry name" value="Transglutaminase-like"/>
</dbReference>
<name>A0A1I3ICS3_9SPHI</name>
<accession>A0A1I3ICS3</accession>